<dbReference type="EnsemblMetazoa" id="Aqu2.1.37021_001">
    <property type="protein sequence ID" value="Aqu2.1.37021_001"/>
    <property type="gene ID" value="Aqu2.1.37021"/>
</dbReference>
<evidence type="ECO:0000313" key="1">
    <source>
        <dbReference type="EnsemblMetazoa" id="Aqu2.1.37021_001"/>
    </source>
</evidence>
<proteinExistence type="predicted"/>
<organism evidence="1">
    <name type="scientific">Amphimedon queenslandica</name>
    <name type="common">Sponge</name>
    <dbReference type="NCBI Taxonomy" id="400682"/>
    <lineage>
        <taxon>Eukaryota</taxon>
        <taxon>Metazoa</taxon>
        <taxon>Porifera</taxon>
        <taxon>Demospongiae</taxon>
        <taxon>Heteroscleromorpha</taxon>
        <taxon>Haplosclerida</taxon>
        <taxon>Niphatidae</taxon>
        <taxon>Amphimedon</taxon>
    </lineage>
</organism>
<dbReference type="InParanoid" id="A0A1X7VAH6"/>
<reference evidence="1" key="1">
    <citation type="submission" date="2017-05" db="UniProtKB">
        <authorList>
            <consortium name="EnsemblMetazoa"/>
        </authorList>
    </citation>
    <scope>IDENTIFICATION</scope>
</reference>
<sequence>MSQKSETTPLVVIFKNENVVEDLVDIMLKLQSYVPTEHSTIVDGVSRSTILFDVTNQILLGGVQLTRKRAKSAKFARRNSPMTAECLDVLIPVYRCNISAKAADDFNACKDFLVTVVKCDIVVAAMQFFQIEAASDSPVHDLLVADLWTKPEQERKEVLDNVT</sequence>
<name>A0A1X7VAH6_AMPQE</name>
<protein>
    <submittedName>
        <fullName evidence="1">Uncharacterized protein</fullName>
    </submittedName>
</protein>
<dbReference type="AlphaFoldDB" id="A0A1X7VAH6"/>
<accession>A0A1X7VAH6</accession>